<protein>
    <submittedName>
        <fullName evidence="2">Str. FM013</fullName>
    </submittedName>
</protein>
<dbReference type="AlphaFoldDB" id="A0A0G4PXV1"/>
<feature type="region of interest" description="Disordered" evidence="1">
    <location>
        <begin position="1"/>
        <end position="33"/>
    </location>
</feature>
<gene>
    <name evidence="2" type="ORF">PCAMFM013_S067g000004</name>
</gene>
<dbReference type="Proteomes" id="UP000053732">
    <property type="component" value="Unassembled WGS sequence"/>
</dbReference>
<evidence type="ECO:0000313" key="2">
    <source>
        <dbReference type="EMBL" id="CRL30996.1"/>
    </source>
</evidence>
<name>A0A0G4PXV1_PENC3</name>
<evidence type="ECO:0000256" key="1">
    <source>
        <dbReference type="SAM" id="MobiDB-lite"/>
    </source>
</evidence>
<organism evidence="2 3">
    <name type="scientific">Penicillium camemberti (strain FM 013)</name>
    <dbReference type="NCBI Taxonomy" id="1429867"/>
    <lineage>
        <taxon>Eukaryota</taxon>
        <taxon>Fungi</taxon>
        <taxon>Dikarya</taxon>
        <taxon>Ascomycota</taxon>
        <taxon>Pezizomycotina</taxon>
        <taxon>Eurotiomycetes</taxon>
        <taxon>Eurotiomycetidae</taxon>
        <taxon>Eurotiales</taxon>
        <taxon>Aspergillaceae</taxon>
        <taxon>Penicillium</taxon>
    </lineage>
</organism>
<dbReference type="EMBL" id="HG793200">
    <property type="protein sequence ID" value="CRL30996.1"/>
    <property type="molecule type" value="Genomic_DNA"/>
</dbReference>
<accession>A0A0G4PXV1</accession>
<keyword evidence="3" id="KW-1185">Reference proteome</keyword>
<evidence type="ECO:0000313" key="3">
    <source>
        <dbReference type="Proteomes" id="UP000053732"/>
    </source>
</evidence>
<proteinExistence type="predicted"/>
<sequence length="33" mass="3463">MTTSMNLANTANDGANDVPNSYATSVTARTLEM</sequence>
<reference evidence="2 3" key="1">
    <citation type="journal article" date="2014" name="Nat. Commun.">
        <title>Multiple recent horizontal transfers of a large genomic region in cheese making fungi.</title>
        <authorList>
            <person name="Cheeseman K."/>
            <person name="Ropars J."/>
            <person name="Renault P."/>
            <person name="Dupont J."/>
            <person name="Gouzy J."/>
            <person name="Branca A."/>
            <person name="Abraham A.L."/>
            <person name="Ceppi M."/>
            <person name="Conseiller E."/>
            <person name="Debuchy R."/>
            <person name="Malagnac F."/>
            <person name="Goarin A."/>
            <person name="Silar P."/>
            <person name="Lacoste S."/>
            <person name="Sallet E."/>
            <person name="Bensimon A."/>
            <person name="Giraud T."/>
            <person name="Brygoo Y."/>
        </authorList>
    </citation>
    <scope>NUCLEOTIDE SEQUENCE [LARGE SCALE GENOMIC DNA]</scope>
    <source>
        <strain evidence="3">FM 013</strain>
    </source>
</reference>